<feature type="transmembrane region" description="Helical" evidence="5">
    <location>
        <begin position="78"/>
        <end position="97"/>
    </location>
</feature>
<dbReference type="Pfam" id="PF01490">
    <property type="entry name" value="Aa_trans"/>
    <property type="match status" value="1"/>
</dbReference>
<dbReference type="EMBL" id="JAFCMP010000037">
    <property type="protein sequence ID" value="KAG5190219.1"/>
    <property type="molecule type" value="Genomic_DNA"/>
</dbReference>
<protein>
    <submittedName>
        <fullName evidence="7">Transmembrane amino acid transporter protein-domain-containing protein</fullName>
    </submittedName>
</protein>
<feature type="transmembrane region" description="Helical" evidence="5">
    <location>
        <begin position="196"/>
        <end position="217"/>
    </location>
</feature>
<gene>
    <name evidence="7" type="ORF">JKP88DRAFT_259840</name>
</gene>
<evidence type="ECO:0000256" key="3">
    <source>
        <dbReference type="ARBA" id="ARBA00022989"/>
    </source>
</evidence>
<dbReference type="AlphaFoldDB" id="A0A835ZGQ0"/>
<feature type="transmembrane region" description="Helical" evidence="5">
    <location>
        <begin position="325"/>
        <end position="345"/>
    </location>
</feature>
<feature type="transmembrane region" description="Helical" evidence="5">
    <location>
        <begin position="35"/>
        <end position="57"/>
    </location>
</feature>
<evidence type="ECO:0000256" key="5">
    <source>
        <dbReference type="SAM" id="Phobius"/>
    </source>
</evidence>
<evidence type="ECO:0000313" key="8">
    <source>
        <dbReference type="Proteomes" id="UP000664859"/>
    </source>
</evidence>
<comment type="subcellular location">
    <subcellularLocation>
        <location evidence="1">Membrane</location>
        <topology evidence="1">Multi-pass membrane protein</topology>
    </subcellularLocation>
</comment>
<feature type="domain" description="Amino acid transporter transmembrane" evidence="6">
    <location>
        <begin position="2"/>
        <end position="405"/>
    </location>
</feature>
<keyword evidence="4 5" id="KW-0472">Membrane</keyword>
<feature type="transmembrane region" description="Helical" evidence="5">
    <location>
        <begin position="394"/>
        <end position="415"/>
    </location>
</feature>
<dbReference type="PANTHER" id="PTHR22950">
    <property type="entry name" value="AMINO ACID TRANSPORTER"/>
    <property type="match status" value="1"/>
</dbReference>
<reference evidence="7" key="1">
    <citation type="submission" date="2021-02" db="EMBL/GenBank/DDBJ databases">
        <title>First Annotated Genome of the Yellow-green Alga Tribonema minus.</title>
        <authorList>
            <person name="Mahan K.M."/>
        </authorList>
    </citation>
    <scope>NUCLEOTIDE SEQUENCE</scope>
    <source>
        <strain evidence="7">UTEX B ZZ1240</strain>
    </source>
</reference>
<proteinExistence type="predicted"/>
<organism evidence="7 8">
    <name type="scientific">Tribonema minus</name>
    <dbReference type="NCBI Taxonomy" id="303371"/>
    <lineage>
        <taxon>Eukaryota</taxon>
        <taxon>Sar</taxon>
        <taxon>Stramenopiles</taxon>
        <taxon>Ochrophyta</taxon>
        <taxon>PX clade</taxon>
        <taxon>Xanthophyceae</taxon>
        <taxon>Tribonematales</taxon>
        <taxon>Tribonemataceae</taxon>
        <taxon>Tribonema</taxon>
    </lineage>
</organism>
<feature type="transmembrane region" description="Helical" evidence="5">
    <location>
        <begin position="238"/>
        <end position="261"/>
    </location>
</feature>
<comment type="caution">
    <text evidence="7">The sequence shown here is derived from an EMBL/GenBank/DDBJ whole genome shotgun (WGS) entry which is preliminary data.</text>
</comment>
<feature type="transmembrane region" description="Helical" evidence="5">
    <location>
        <begin position="145"/>
        <end position="164"/>
    </location>
</feature>
<dbReference type="InterPro" id="IPR013057">
    <property type="entry name" value="AA_transpt_TM"/>
</dbReference>
<evidence type="ECO:0000259" key="6">
    <source>
        <dbReference type="Pfam" id="PF01490"/>
    </source>
</evidence>
<sequence length="419" mass="43270">MTASTFNLAKNIIGGGMLALPAGMAAGRGTGYAPAFALMAATCVLSAYTFVLVGKSVDATGARSFKDLWAKTIGPKSAWAVDAAIFALCFGVCIMYGCFLGDLFSSLAGAVPAIPAALASRTSAIVGITAVVLLPLCLLRDLSALRFSSMAGIGAVLYVTGFVAKRALDGTYRAGTGRLLRGLDTTLLPRQATGGLMAMGAGTFVLFNMLSTAFMAHPNAVKFYTELKEATPRRFARVTYAAFALAALVYGTVMACGYATFGQASSGLILNNYHARDDILAVLGRLGTGISIIGSQPLLFAGLRESAFSTFTTMGLIPKDVDSRPALWAGLSAALLAAATAIAIVTPDVGVVVSLVGALLGAGMVYSLPSYLYMCVRRRRAGGGGGGAVLRMPALRLVFLFGIVMTLVGTGLTVLDMRK</sequence>
<dbReference type="GO" id="GO:0016020">
    <property type="term" value="C:membrane"/>
    <property type="evidence" value="ECO:0007669"/>
    <property type="project" value="UniProtKB-SubCell"/>
</dbReference>
<dbReference type="Proteomes" id="UP000664859">
    <property type="component" value="Unassembled WGS sequence"/>
</dbReference>
<keyword evidence="3 5" id="KW-1133">Transmembrane helix</keyword>
<evidence type="ECO:0000256" key="2">
    <source>
        <dbReference type="ARBA" id="ARBA00022692"/>
    </source>
</evidence>
<feature type="transmembrane region" description="Helical" evidence="5">
    <location>
        <begin position="281"/>
        <end position="304"/>
    </location>
</feature>
<feature type="transmembrane region" description="Helical" evidence="5">
    <location>
        <begin position="351"/>
        <end position="373"/>
    </location>
</feature>
<evidence type="ECO:0000313" key="7">
    <source>
        <dbReference type="EMBL" id="KAG5190219.1"/>
    </source>
</evidence>
<accession>A0A835ZGQ0</accession>
<feature type="transmembrane region" description="Helical" evidence="5">
    <location>
        <begin position="117"/>
        <end position="138"/>
    </location>
</feature>
<dbReference type="PANTHER" id="PTHR22950:SF652">
    <property type="entry name" value="TRANSMEMBRANE AMINO ACID TRANSPORTER FAMILY PROTEIN"/>
    <property type="match status" value="1"/>
</dbReference>
<dbReference type="OrthoDB" id="28208at2759"/>
<dbReference type="GO" id="GO:0015179">
    <property type="term" value="F:L-amino acid transmembrane transporter activity"/>
    <property type="evidence" value="ECO:0007669"/>
    <property type="project" value="TreeGrafter"/>
</dbReference>
<keyword evidence="8" id="KW-1185">Reference proteome</keyword>
<evidence type="ECO:0000256" key="1">
    <source>
        <dbReference type="ARBA" id="ARBA00004141"/>
    </source>
</evidence>
<keyword evidence="2 5" id="KW-0812">Transmembrane</keyword>
<evidence type="ECO:0000256" key="4">
    <source>
        <dbReference type="ARBA" id="ARBA00023136"/>
    </source>
</evidence>
<name>A0A835ZGQ0_9STRA</name>